<sequence>MKKANILNNTKKRPTKAELANFFTVFEIEFNKIKKYYSISLLFFIGFSFRALLSYNLYLSSFIFGLVVVLVISHLTFYRKFSMTWKNFYKEDIKEFISFLSIKGKKRTASSKFIIERLEKAQIHDKRFISFDFFSKGFYIIFSLFFLSFLPYELILYIFFNFQ</sequence>
<dbReference type="EMBL" id="LAZR01000992">
    <property type="protein sequence ID" value="KKN53026.1"/>
    <property type="molecule type" value="Genomic_DNA"/>
</dbReference>
<keyword evidence="1" id="KW-0812">Transmembrane</keyword>
<feature type="transmembrane region" description="Helical" evidence="1">
    <location>
        <begin position="137"/>
        <end position="160"/>
    </location>
</feature>
<protein>
    <submittedName>
        <fullName evidence="2">Uncharacterized protein</fullName>
    </submittedName>
</protein>
<comment type="caution">
    <text evidence="2">The sequence shown here is derived from an EMBL/GenBank/DDBJ whole genome shotgun (WGS) entry which is preliminary data.</text>
</comment>
<name>A0A0F9TV71_9ZZZZ</name>
<dbReference type="AlphaFoldDB" id="A0A0F9TV71"/>
<accession>A0A0F9TV71</accession>
<feature type="transmembrane region" description="Helical" evidence="1">
    <location>
        <begin position="36"/>
        <end position="53"/>
    </location>
</feature>
<gene>
    <name evidence="2" type="ORF">LCGC14_0606560</name>
</gene>
<keyword evidence="1" id="KW-0472">Membrane</keyword>
<feature type="transmembrane region" description="Helical" evidence="1">
    <location>
        <begin position="59"/>
        <end position="78"/>
    </location>
</feature>
<evidence type="ECO:0000256" key="1">
    <source>
        <dbReference type="SAM" id="Phobius"/>
    </source>
</evidence>
<organism evidence="2">
    <name type="scientific">marine sediment metagenome</name>
    <dbReference type="NCBI Taxonomy" id="412755"/>
    <lineage>
        <taxon>unclassified sequences</taxon>
        <taxon>metagenomes</taxon>
        <taxon>ecological metagenomes</taxon>
    </lineage>
</organism>
<proteinExistence type="predicted"/>
<reference evidence="2" key="1">
    <citation type="journal article" date="2015" name="Nature">
        <title>Complex archaea that bridge the gap between prokaryotes and eukaryotes.</title>
        <authorList>
            <person name="Spang A."/>
            <person name="Saw J.H."/>
            <person name="Jorgensen S.L."/>
            <person name="Zaremba-Niedzwiedzka K."/>
            <person name="Martijn J."/>
            <person name="Lind A.E."/>
            <person name="van Eijk R."/>
            <person name="Schleper C."/>
            <person name="Guy L."/>
            <person name="Ettema T.J."/>
        </authorList>
    </citation>
    <scope>NUCLEOTIDE SEQUENCE</scope>
</reference>
<keyword evidence="1" id="KW-1133">Transmembrane helix</keyword>
<evidence type="ECO:0000313" key="2">
    <source>
        <dbReference type="EMBL" id="KKN53026.1"/>
    </source>
</evidence>